<evidence type="ECO:0000256" key="2">
    <source>
        <dbReference type="ARBA" id="ARBA00023295"/>
    </source>
</evidence>
<dbReference type="AlphaFoldDB" id="A0A1G6QBA6"/>
<dbReference type="InterPro" id="IPR018087">
    <property type="entry name" value="Glyco_hydro_5_CS"/>
</dbReference>
<dbReference type="PROSITE" id="PS00659">
    <property type="entry name" value="GLYCOSYL_HYDROL_F5"/>
    <property type="match status" value="1"/>
</dbReference>
<dbReference type="PANTHER" id="PTHR34142:SF1">
    <property type="entry name" value="GLYCOSIDE HYDROLASE FAMILY 5 DOMAIN-CONTAINING PROTEIN"/>
    <property type="match status" value="1"/>
</dbReference>
<dbReference type="GO" id="GO:0004553">
    <property type="term" value="F:hydrolase activity, hydrolyzing O-glycosyl compounds"/>
    <property type="evidence" value="ECO:0007669"/>
    <property type="project" value="InterPro"/>
</dbReference>
<feature type="chain" id="PRO_5011637523" evidence="4">
    <location>
        <begin position="22"/>
        <end position="353"/>
    </location>
</feature>
<evidence type="ECO:0000256" key="1">
    <source>
        <dbReference type="ARBA" id="ARBA00022801"/>
    </source>
</evidence>
<accession>A0A1G6QBA6</accession>
<dbReference type="GO" id="GO:0009251">
    <property type="term" value="P:glucan catabolic process"/>
    <property type="evidence" value="ECO:0007669"/>
    <property type="project" value="TreeGrafter"/>
</dbReference>
<name>A0A1G6QBA6_NIADE</name>
<evidence type="ECO:0000313" key="7">
    <source>
        <dbReference type="Proteomes" id="UP000198757"/>
    </source>
</evidence>
<feature type="signal peptide" evidence="4">
    <location>
        <begin position="1"/>
        <end position="21"/>
    </location>
</feature>
<evidence type="ECO:0000256" key="4">
    <source>
        <dbReference type="SAM" id="SignalP"/>
    </source>
</evidence>
<dbReference type="STRING" id="1285928.SAMN04487894_104347"/>
<dbReference type="PROSITE" id="PS51257">
    <property type="entry name" value="PROKAR_LIPOPROTEIN"/>
    <property type="match status" value="1"/>
</dbReference>
<dbReference type="RefSeq" id="WP_245729174.1">
    <property type="nucleotide sequence ID" value="NZ_FMZO01000004.1"/>
</dbReference>
<dbReference type="Pfam" id="PF00150">
    <property type="entry name" value="Cellulase"/>
    <property type="match status" value="1"/>
</dbReference>
<dbReference type="PANTHER" id="PTHR34142">
    <property type="entry name" value="ENDO-BETA-1,4-GLUCANASE A"/>
    <property type="match status" value="1"/>
</dbReference>
<evidence type="ECO:0000259" key="5">
    <source>
        <dbReference type="Pfam" id="PF00150"/>
    </source>
</evidence>
<dbReference type="SUPFAM" id="SSF51445">
    <property type="entry name" value="(Trans)glycosidases"/>
    <property type="match status" value="1"/>
</dbReference>
<dbReference type="InterPro" id="IPR017853">
    <property type="entry name" value="GH"/>
</dbReference>
<gene>
    <name evidence="6" type="ORF">SAMN04487894_104347</name>
</gene>
<keyword evidence="4" id="KW-0732">Signal</keyword>
<organism evidence="6 7">
    <name type="scientific">Niabella drilacis (strain DSM 25811 / CCM 8410 / CCUG 62505 / LMG 26954 / E90)</name>
    <dbReference type="NCBI Taxonomy" id="1285928"/>
    <lineage>
        <taxon>Bacteria</taxon>
        <taxon>Pseudomonadati</taxon>
        <taxon>Bacteroidota</taxon>
        <taxon>Chitinophagia</taxon>
        <taxon>Chitinophagales</taxon>
        <taxon>Chitinophagaceae</taxon>
        <taxon>Niabella</taxon>
    </lineage>
</organism>
<evidence type="ECO:0000313" key="6">
    <source>
        <dbReference type="EMBL" id="SDC89649.1"/>
    </source>
</evidence>
<protein>
    <submittedName>
        <fullName evidence="6">Mannan endo-1,4-beta-mannosidase</fullName>
    </submittedName>
</protein>
<dbReference type="Proteomes" id="UP000198757">
    <property type="component" value="Unassembled WGS sequence"/>
</dbReference>
<evidence type="ECO:0000256" key="3">
    <source>
        <dbReference type="RuleBase" id="RU361153"/>
    </source>
</evidence>
<reference evidence="7" key="1">
    <citation type="submission" date="2016-10" db="EMBL/GenBank/DDBJ databases">
        <authorList>
            <person name="Varghese N."/>
            <person name="Submissions S."/>
        </authorList>
    </citation>
    <scope>NUCLEOTIDE SEQUENCE [LARGE SCALE GENOMIC DNA]</scope>
    <source>
        <strain evidence="7">DSM 25811 / CCM 8410 / LMG 26954 / E90</strain>
    </source>
</reference>
<proteinExistence type="inferred from homology"/>
<sequence length="353" mass="38625">MKYFFSICSIWSLTIMTLVFAACRKNNGVSSDGGLQIINGNYLADACGNRLVLRGVNMGAVYAVDLGKKELAEIAQTGANAVRLVLTSRYTRWSNGTPGNIALTGADIESLIKICIANNMIPVLELHDYTGSANPIADIDKAAGWWISADIKNVLMQYQRSIIVNIANEPDNGTGGHDALYNAYAKAITALRNAGYTCPLMIDSYNWGKDPQFIVNKGRALMDHDPLHALLFSVHAYWPANGRWGNYSDAQITAYMNALKNTNLPVTVGELARADVQSGVDYTINYRLLMALSQQHSFGYLVWWWGFYNNPGSNNTLSMTANGLYTGLNADGKVMAITDANAIQKTARKPCKN</sequence>
<comment type="similarity">
    <text evidence="3">Belongs to the glycosyl hydrolase 5 (cellulase A) family.</text>
</comment>
<dbReference type="Gene3D" id="3.20.20.80">
    <property type="entry name" value="Glycosidases"/>
    <property type="match status" value="1"/>
</dbReference>
<keyword evidence="7" id="KW-1185">Reference proteome</keyword>
<dbReference type="EMBL" id="FMZO01000004">
    <property type="protein sequence ID" value="SDC89649.1"/>
    <property type="molecule type" value="Genomic_DNA"/>
</dbReference>
<feature type="domain" description="Glycoside hydrolase family 5" evidence="5">
    <location>
        <begin position="51"/>
        <end position="307"/>
    </location>
</feature>
<keyword evidence="2 3" id="KW-0326">Glycosidase</keyword>
<keyword evidence="1 3" id="KW-0378">Hydrolase</keyword>
<dbReference type="InterPro" id="IPR001547">
    <property type="entry name" value="Glyco_hydro_5"/>
</dbReference>